<reference evidence="2 3" key="1">
    <citation type="submission" date="2019-08" db="EMBL/GenBank/DDBJ databases">
        <title>Pedobacter sp. nov., isolated from Han river, South Korea.</title>
        <authorList>
            <person name="Lee D.-H."/>
            <person name="Kim Y.-S."/>
            <person name="Hwang E.-M."/>
            <person name="Le Tran T.C."/>
            <person name="Cha C.-J."/>
        </authorList>
    </citation>
    <scope>NUCLEOTIDE SEQUENCE [LARGE SCALE GENOMIC DNA]</scope>
    <source>
        <strain evidence="2 3">CJ43</strain>
    </source>
</reference>
<feature type="domain" description="DUF2281" evidence="1">
    <location>
        <begin position="5"/>
        <end position="68"/>
    </location>
</feature>
<keyword evidence="3" id="KW-1185">Reference proteome</keyword>
<evidence type="ECO:0000259" key="1">
    <source>
        <dbReference type="Pfam" id="PF10047"/>
    </source>
</evidence>
<name>A0A5C0VJE5_9SPHI</name>
<accession>A0A5C0VJE5</accession>
<organism evidence="2 3">
    <name type="scientific">Pedobacter aquae</name>
    <dbReference type="NCBI Taxonomy" id="2605747"/>
    <lineage>
        <taxon>Bacteria</taxon>
        <taxon>Pseudomonadati</taxon>
        <taxon>Bacteroidota</taxon>
        <taxon>Sphingobacteriia</taxon>
        <taxon>Sphingobacteriales</taxon>
        <taxon>Sphingobacteriaceae</taxon>
        <taxon>Pedobacter</taxon>
    </lineage>
</organism>
<evidence type="ECO:0000313" key="2">
    <source>
        <dbReference type="EMBL" id="QEK52199.1"/>
    </source>
</evidence>
<dbReference type="Proteomes" id="UP000323653">
    <property type="component" value="Chromosome"/>
</dbReference>
<gene>
    <name evidence="2" type="ORF">FYC62_11555</name>
</gene>
<dbReference type="EMBL" id="CP043329">
    <property type="protein sequence ID" value="QEK52199.1"/>
    <property type="molecule type" value="Genomic_DNA"/>
</dbReference>
<protein>
    <submittedName>
        <fullName evidence="2">DUF2281 domain-containing protein</fullName>
    </submittedName>
</protein>
<proteinExistence type="predicted"/>
<dbReference type="RefSeq" id="WP_149075019.1">
    <property type="nucleotide sequence ID" value="NZ_CP043329.1"/>
</dbReference>
<dbReference type="Pfam" id="PF10047">
    <property type="entry name" value="DUF2281"/>
    <property type="match status" value="1"/>
</dbReference>
<dbReference type="InterPro" id="IPR018739">
    <property type="entry name" value="DUF2281"/>
</dbReference>
<sequence>MSTTEILEKIRLIPENYQQEVVDFIDFILEKKVKKTSISSKKRPLGLLKGRMKMSDSFDDPLEDFKSYM</sequence>
<dbReference type="KEGG" id="pej:FYC62_11555"/>
<evidence type="ECO:0000313" key="3">
    <source>
        <dbReference type="Proteomes" id="UP000323653"/>
    </source>
</evidence>
<dbReference type="AlphaFoldDB" id="A0A5C0VJE5"/>